<proteinExistence type="predicted"/>
<evidence type="ECO:0000313" key="3">
    <source>
        <dbReference type="Proteomes" id="UP000183317"/>
    </source>
</evidence>
<accession>A0A1F5MGN7</accession>
<dbReference type="InterPro" id="IPR011042">
    <property type="entry name" value="6-blade_b-propeller_TolB-like"/>
</dbReference>
<evidence type="ECO:0000259" key="1">
    <source>
        <dbReference type="Pfam" id="PF07995"/>
    </source>
</evidence>
<feature type="domain" description="Glucose/Sorbosone dehydrogenase" evidence="1">
    <location>
        <begin position="40"/>
        <end position="324"/>
    </location>
</feature>
<reference evidence="2 3" key="1">
    <citation type="journal article" date="2016" name="Nat. Commun.">
        <title>Thousands of microbial genomes shed light on interconnected biogeochemical processes in an aquifer system.</title>
        <authorList>
            <person name="Anantharaman K."/>
            <person name="Brown C.T."/>
            <person name="Hug L.A."/>
            <person name="Sharon I."/>
            <person name="Castelle C.J."/>
            <person name="Probst A.J."/>
            <person name="Thomas B.C."/>
            <person name="Singh A."/>
            <person name="Wilkins M.J."/>
            <person name="Karaoz U."/>
            <person name="Brodie E.L."/>
            <person name="Williams K.H."/>
            <person name="Hubbard S.S."/>
            <person name="Banfield J.F."/>
        </authorList>
    </citation>
    <scope>NUCLEOTIDE SEQUENCE [LARGE SCALE GENOMIC DNA]</scope>
</reference>
<comment type="caution">
    <text evidence="2">The sequence shown here is derived from an EMBL/GenBank/DDBJ whole genome shotgun (WGS) entry which is preliminary data.</text>
</comment>
<dbReference type="InterPro" id="IPR012938">
    <property type="entry name" value="Glc/Sorbosone_DH"/>
</dbReference>
<dbReference type="InterPro" id="IPR011041">
    <property type="entry name" value="Quinoprot_gluc/sorb_DH_b-prop"/>
</dbReference>
<dbReference type="Proteomes" id="UP000183317">
    <property type="component" value="Unassembled WGS sequence"/>
</dbReference>
<protein>
    <recommendedName>
        <fullName evidence="1">Glucose/Sorbosone dehydrogenase domain-containing protein</fullName>
    </recommendedName>
</protein>
<sequence length="342" mass="38077">MTLKDFPKPSLKEPFKEIAKNTQKEETKTPENIIVIAKGLEVPWALAFLPDKSILITERKGTVRLIKDGVLVANPIAKINVKQTGESGLHGIAIDPKFNENFFVYLYYTYSDNGNNTLNRVSRFTYSNETLESEKIIVDKIPGAIFHDGGRLKFGPDGYLYITTGDAGNPSQSQNKNSLAGKVLRIVNDKIEVYSYGHRNPQGITWDDKGNLWESEHGNSATDEINFIEQGKNYGWPTIKGDENQTGLISPRLHSGTNTWAPAGLAYVNGSLYFGGLRGTALFQYNPETKELKEHFKNEYGRIRDVVVGPDSMLYITTSNKDGRGKPGVDDDKIIQINPSSL</sequence>
<dbReference type="SUPFAM" id="SSF50952">
    <property type="entry name" value="Soluble quinoprotein glucose dehydrogenase"/>
    <property type="match status" value="1"/>
</dbReference>
<dbReference type="EMBL" id="MFDU01000010">
    <property type="protein sequence ID" value="OGE64524.1"/>
    <property type="molecule type" value="Genomic_DNA"/>
</dbReference>
<name>A0A1F5MGN7_9BACT</name>
<dbReference type="Gene3D" id="2.120.10.30">
    <property type="entry name" value="TolB, C-terminal domain"/>
    <property type="match status" value="1"/>
</dbReference>
<dbReference type="PANTHER" id="PTHR19328">
    <property type="entry name" value="HEDGEHOG-INTERACTING PROTEIN"/>
    <property type="match status" value="1"/>
</dbReference>
<gene>
    <name evidence="2" type="ORF">A3J13_00885</name>
</gene>
<evidence type="ECO:0000313" key="2">
    <source>
        <dbReference type="EMBL" id="OGE64524.1"/>
    </source>
</evidence>
<dbReference type="Pfam" id="PF07995">
    <property type="entry name" value="GSDH"/>
    <property type="match status" value="1"/>
</dbReference>
<dbReference type="AlphaFoldDB" id="A0A1F5MGN7"/>
<dbReference type="PANTHER" id="PTHR19328:SF13">
    <property type="entry name" value="HIPL1 PROTEIN"/>
    <property type="match status" value="1"/>
</dbReference>
<organism evidence="2 3">
    <name type="scientific">Candidatus Daviesbacteria bacterium RIFCSPLOWO2_02_FULL_36_8</name>
    <dbReference type="NCBI Taxonomy" id="1797793"/>
    <lineage>
        <taxon>Bacteria</taxon>
        <taxon>Candidatus Daviesiibacteriota</taxon>
    </lineage>
</organism>